<proteinExistence type="predicted"/>
<dbReference type="Gene3D" id="3.40.50.2300">
    <property type="match status" value="1"/>
</dbReference>
<dbReference type="Proteomes" id="UP000039865">
    <property type="component" value="Unassembled WGS sequence"/>
</dbReference>
<dbReference type="SUPFAM" id="SSF52172">
    <property type="entry name" value="CheY-like"/>
    <property type="match status" value="1"/>
</dbReference>
<keyword evidence="2" id="KW-0472">Membrane</keyword>
<name>A0A077ZVD3_STYLE</name>
<accession>A0A077ZVD3</accession>
<sequence>MDIQNKYQSTKSQLEHQSRSNTPDELKNSFISKRAKSQFVGQSEHLQSVQETQILSDIQQLKQDFAKVRRWNLYAVNTQDKESINQKRGKFAFNAKKKQESKSGEYMTDYQLQFLNKATALRYQEENTKKHQQFVTFLQYSHYMLLSTYYLAHLETGNLIILLIGLFLTILNQQIKNLDLNLRKYLNQIIDIIFIVSSSQSVDANKLIINNFCPYSYFIFTNLFKSRSWQEYSKKVLIYEFFRYFLAGEQFQFETHITQVLIFIGISGFIHALLEKSMKDSWVLSDSFMKSYRICSHILDKQCQMIFIVSQKGSLLYNNIQALKFIDENSINPSNIFQEFLGLDQLKDRFQEGLAFEKEINQAETILFKDKKLDVKNMKHIDYKNIKAYMIEIEDQSLWKDIDFMNGNYASDQDEVDSEEDNDKSTPLSKNMNFPQMSHFSPQRSISENVNMMAKLFNQTPSSNLKTPLLNLSKVGGTNLQQSQSYQDLKSQQIHSNKIQAQSQTKQKMQIPKIKFVNQKDLKEKMILRKMNLKRFKWLKNKEIDSITEKIQKLQQKVGNDTDLILKVDIQHNDVNEDYQKFKVMLYSLLDGLLCTQNAASKNLQSVLESSRHSTVEISLLEIQNNGTQEINSLMIPLNQAKSKIGSSSNLGKKHQFKISIYTTKLSPEQQETLDFSLKSNDLAKKIVYDSTYSNVKIAHQNISKDENQKDQFKWSHKQTEKKKLQSNNFVETDIHPFYKYTRSIETLLYQDELWVQDSRVFGIESNPQEYKEHEHENDQLKDFEVPRSWIDETKSPQSHLSTPLQTPGSFYNSHRRSIQLERLMSHRTLNIAQQLAKLKILIVESNISILFSILEEQGITQIFRAKTTEEALSLYQANWEQANKFDIIMVDLHNELQEYIDFAKDIKEFNEQKQLTGTGMTAISSEVNQIDTPEGYDKVIYKPLSEVATRQSIVFAAGKYKLLK</sequence>
<protein>
    <recommendedName>
        <fullName evidence="5">Response regulatory domain-containing protein</fullName>
    </recommendedName>
</protein>
<dbReference type="EMBL" id="CCKQ01001283">
    <property type="protein sequence ID" value="CDW72381.1"/>
    <property type="molecule type" value="Genomic_DNA"/>
</dbReference>
<reference evidence="3 4" key="1">
    <citation type="submission" date="2014-06" db="EMBL/GenBank/DDBJ databases">
        <authorList>
            <person name="Swart Estienne"/>
        </authorList>
    </citation>
    <scope>NUCLEOTIDE SEQUENCE [LARGE SCALE GENOMIC DNA]</scope>
    <source>
        <strain evidence="3 4">130c</strain>
    </source>
</reference>
<evidence type="ECO:0000256" key="1">
    <source>
        <dbReference type="SAM" id="MobiDB-lite"/>
    </source>
</evidence>
<keyword evidence="2" id="KW-0812">Transmembrane</keyword>
<feature type="compositionally biased region" description="Polar residues" evidence="1">
    <location>
        <begin position="425"/>
        <end position="440"/>
    </location>
</feature>
<feature type="compositionally biased region" description="Acidic residues" evidence="1">
    <location>
        <begin position="412"/>
        <end position="422"/>
    </location>
</feature>
<dbReference type="AlphaFoldDB" id="A0A077ZVD3"/>
<feature type="transmembrane region" description="Helical" evidence="2">
    <location>
        <begin position="149"/>
        <end position="171"/>
    </location>
</feature>
<organism evidence="3 4">
    <name type="scientific">Stylonychia lemnae</name>
    <name type="common">Ciliate</name>
    <dbReference type="NCBI Taxonomy" id="5949"/>
    <lineage>
        <taxon>Eukaryota</taxon>
        <taxon>Sar</taxon>
        <taxon>Alveolata</taxon>
        <taxon>Ciliophora</taxon>
        <taxon>Intramacronucleata</taxon>
        <taxon>Spirotrichea</taxon>
        <taxon>Stichotrichia</taxon>
        <taxon>Sporadotrichida</taxon>
        <taxon>Oxytrichidae</taxon>
        <taxon>Stylonychinae</taxon>
        <taxon>Stylonychia</taxon>
    </lineage>
</organism>
<gene>
    <name evidence="3" type="primary">Contig12540.g623</name>
    <name evidence="3" type="ORF">STYLEM_1341</name>
</gene>
<feature type="compositionally biased region" description="Polar residues" evidence="1">
    <location>
        <begin position="1"/>
        <end position="12"/>
    </location>
</feature>
<keyword evidence="2" id="KW-1133">Transmembrane helix</keyword>
<evidence type="ECO:0000313" key="4">
    <source>
        <dbReference type="Proteomes" id="UP000039865"/>
    </source>
</evidence>
<evidence type="ECO:0008006" key="5">
    <source>
        <dbReference type="Google" id="ProtNLM"/>
    </source>
</evidence>
<dbReference type="InParanoid" id="A0A077ZVD3"/>
<evidence type="ECO:0000313" key="3">
    <source>
        <dbReference type="EMBL" id="CDW72381.1"/>
    </source>
</evidence>
<keyword evidence="4" id="KW-1185">Reference proteome</keyword>
<feature type="region of interest" description="Disordered" evidence="1">
    <location>
        <begin position="410"/>
        <end position="440"/>
    </location>
</feature>
<feature type="region of interest" description="Disordered" evidence="1">
    <location>
        <begin position="1"/>
        <end position="25"/>
    </location>
</feature>
<feature type="compositionally biased region" description="Basic and acidic residues" evidence="1">
    <location>
        <begin position="13"/>
        <end position="25"/>
    </location>
</feature>
<evidence type="ECO:0000256" key="2">
    <source>
        <dbReference type="SAM" id="Phobius"/>
    </source>
</evidence>
<dbReference type="InterPro" id="IPR011006">
    <property type="entry name" value="CheY-like_superfamily"/>
</dbReference>